<evidence type="ECO:0000313" key="12">
    <source>
        <dbReference type="Proteomes" id="UP001610335"/>
    </source>
</evidence>
<evidence type="ECO:0000313" key="11">
    <source>
        <dbReference type="EMBL" id="KAL2819866.1"/>
    </source>
</evidence>
<name>A0ABR4HWW1_9EURO</name>
<evidence type="ECO:0008006" key="13">
    <source>
        <dbReference type="Google" id="ProtNLM"/>
    </source>
</evidence>
<dbReference type="CDD" id="cd08760">
    <property type="entry name" value="Cyt_b561_FRRS1_like"/>
    <property type="match status" value="1"/>
</dbReference>
<keyword evidence="4" id="KW-0249">Electron transport</keyword>
<protein>
    <recommendedName>
        <fullName evidence="13">CBD9-like protein</fullName>
    </recommendedName>
</protein>
<comment type="subcellular location">
    <subcellularLocation>
        <location evidence="1">Membrane</location>
    </subcellularLocation>
</comment>
<feature type="compositionally biased region" description="Basic and acidic residues" evidence="7">
    <location>
        <begin position="374"/>
        <end position="385"/>
    </location>
</feature>
<evidence type="ECO:0000256" key="3">
    <source>
        <dbReference type="ARBA" id="ARBA00022692"/>
    </source>
</evidence>
<feature type="transmembrane region" description="Helical" evidence="8">
    <location>
        <begin position="316"/>
        <end position="336"/>
    </location>
</feature>
<dbReference type="InterPro" id="IPR006593">
    <property type="entry name" value="Cyt_b561/ferric_Rdtase_TM"/>
</dbReference>
<sequence length="397" mass="42322">MKFLDLSIRAAMLGLCSRAAAQINTFSPQSQNEIFYSITVPEQTASSDSGPVLFQIRAPTSLEWVALGQGTQMAGADIFVLYSSTLQNVTISPRSGTGHVQPEYNPQAQVSLLEGSGIQDGVMMANVRCDSCSYSPSSSWIFAFKEGEPLNSDNTEAAISFHDNFGRTSVDLSNAVSTSANPFLNYDATSPSNQLSEVGGGAGNGADMLIAHGFIMSIAFVLLFPSFGLLTVIPVRGIIVKAHAPLQILALLLAIAGMGLGIKLARDNDIMDDTHPVLGLVVIGLLILFQPVMGLLQHLHFRRTKGKGIFAYLHRWLGRVMIIVGIVNGGLGFRLAGIGSPNTPRSAMIAYSVIAGVMGLIYIAVQVFRSMKENGEGNRDPDGRKRLQSSTEAGSNS</sequence>
<reference evidence="11 12" key="1">
    <citation type="submission" date="2024-07" db="EMBL/GenBank/DDBJ databases">
        <title>Section-level genome sequencing and comparative genomics of Aspergillus sections Usti and Cavernicolus.</title>
        <authorList>
            <consortium name="Lawrence Berkeley National Laboratory"/>
            <person name="Nybo J.L."/>
            <person name="Vesth T.C."/>
            <person name="Theobald S."/>
            <person name="Frisvad J.C."/>
            <person name="Larsen T.O."/>
            <person name="Kjaerboelling I."/>
            <person name="Rothschild-Mancinelli K."/>
            <person name="Lyhne E.K."/>
            <person name="Kogle M.E."/>
            <person name="Barry K."/>
            <person name="Clum A."/>
            <person name="Na H."/>
            <person name="Ledsgaard L."/>
            <person name="Lin J."/>
            <person name="Lipzen A."/>
            <person name="Kuo A."/>
            <person name="Riley R."/>
            <person name="Mondo S."/>
            <person name="LaButti K."/>
            <person name="Haridas S."/>
            <person name="Pangalinan J."/>
            <person name="Salamov A.A."/>
            <person name="Simmons B.A."/>
            <person name="Magnuson J.K."/>
            <person name="Chen J."/>
            <person name="Drula E."/>
            <person name="Henrissat B."/>
            <person name="Wiebenga A."/>
            <person name="Lubbers R.J."/>
            <person name="Gomes A.C."/>
            <person name="Makela M.R."/>
            <person name="Stajich J."/>
            <person name="Grigoriev I.V."/>
            <person name="Mortensen U.H."/>
            <person name="De vries R.P."/>
            <person name="Baker S.E."/>
            <person name="Andersen M.R."/>
        </authorList>
    </citation>
    <scope>NUCLEOTIDE SEQUENCE [LARGE SCALE GENOMIC DNA]</scope>
    <source>
        <strain evidence="11 12">CBS 600.67</strain>
    </source>
</reference>
<dbReference type="InterPro" id="IPR005018">
    <property type="entry name" value="DOMON_domain"/>
</dbReference>
<evidence type="ECO:0000256" key="2">
    <source>
        <dbReference type="ARBA" id="ARBA00022448"/>
    </source>
</evidence>
<evidence type="ECO:0000256" key="1">
    <source>
        <dbReference type="ARBA" id="ARBA00004370"/>
    </source>
</evidence>
<feature type="transmembrane region" description="Helical" evidence="8">
    <location>
        <begin position="277"/>
        <end position="296"/>
    </location>
</feature>
<comment type="caution">
    <text evidence="11">The sequence shown here is derived from an EMBL/GenBank/DDBJ whole genome shotgun (WGS) entry which is preliminary data.</text>
</comment>
<feature type="domain" description="DOMON" evidence="9">
    <location>
        <begin position="64"/>
        <end position="145"/>
    </location>
</feature>
<dbReference type="Pfam" id="PF03188">
    <property type="entry name" value="Cytochrom_B561"/>
    <property type="match status" value="1"/>
</dbReference>
<keyword evidence="2" id="KW-0813">Transport</keyword>
<evidence type="ECO:0000256" key="4">
    <source>
        <dbReference type="ARBA" id="ARBA00022982"/>
    </source>
</evidence>
<feature type="transmembrane region" description="Helical" evidence="8">
    <location>
        <begin position="244"/>
        <end position="265"/>
    </location>
</feature>
<dbReference type="PANTHER" id="PTHR47797">
    <property type="entry name" value="DEHYDROGENASE, PUTATIVE (AFU_ORTHOLOGUE AFUA_8G05805)-RELATED"/>
    <property type="match status" value="1"/>
</dbReference>
<feature type="compositionally biased region" description="Polar residues" evidence="7">
    <location>
        <begin position="388"/>
        <end position="397"/>
    </location>
</feature>
<dbReference type="SMART" id="SM00664">
    <property type="entry name" value="DoH"/>
    <property type="match status" value="1"/>
</dbReference>
<proteinExistence type="predicted"/>
<dbReference type="SUPFAM" id="SSF49344">
    <property type="entry name" value="CBD9-like"/>
    <property type="match status" value="1"/>
</dbReference>
<keyword evidence="3 8" id="KW-0812">Transmembrane</keyword>
<dbReference type="SMART" id="SM00665">
    <property type="entry name" value="B561"/>
    <property type="match status" value="1"/>
</dbReference>
<dbReference type="EMBL" id="JBFXLS010000074">
    <property type="protein sequence ID" value="KAL2819866.1"/>
    <property type="molecule type" value="Genomic_DNA"/>
</dbReference>
<evidence type="ECO:0000259" key="10">
    <source>
        <dbReference type="SMART" id="SM00665"/>
    </source>
</evidence>
<dbReference type="Pfam" id="PF16010">
    <property type="entry name" value="CDH-cyt"/>
    <property type="match status" value="1"/>
</dbReference>
<evidence type="ECO:0000256" key="7">
    <source>
        <dbReference type="SAM" id="MobiDB-lite"/>
    </source>
</evidence>
<dbReference type="CDD" id="cd09630">
    <property type="entry name" value="CDH_like_cytochrome"/>
    <property type="match status" value="1"/>
</dbReference>
<evidence type="ECO:0000256" key="5">
    <source>
        <dbReference type="ARBA" id="ARBA00022989"/>
    </source>
</evidence>
<evidence type="ECO:0000256" key="6">
    <source>
        <dbReference type="ARBA" id="ARBA00023136"/>
    </source>
</evidence>
<keyword evidence="6 8" id="KW-0472">Membrane</keyword>
<accession>A0ABR4HWW1</accession>
<keyword evidence="5 8" id="KW-1133">Transmembrane helix</keyword>
<evidence type="ECO:0000259" key="9">
    <source>
        <dbReference type="SMART" id="SM00664"/>
    </source>
</evidence>
<dbReference type="Gene3D" id="2.60.40.1210">
    <property type="entry name" value="Cellobiose dehydrogenase, cytochrome domain"/>
    <property type="match status" value="1"/>
</dbReference>
<feature type="domain" description="Cytochrome b561" evidence="10">
    <location>
        <begin position="211"/>
        <end position="333"/>
    </location>
</feature>
<gene>
    <name evidence="11" type="ORF">BDW59DRAFT_181579</name>
</gene>
<feature type="transmembrane region" description="Helical" evidence="8">
    <location>
        <begin position="348"/>
        <end position="368"/>
    </location>
</feature>
<feature type="region of interest" description="Disordered" evidence="7">
    <location>
        <begin position="374"/>
        <end position="397"/>
    </location>
</feature>
<evidence type="ECO:0000256" key="8">
    <source>
        <dbReference type="SAM" id="Phobius"/>
    </source>
</evidence>
<dbReference type="InterPro" id="IPR015920">
    <property type="entry name" value="Cellobiose_DH-like_cyt"/>
</dbReference>
<dbReference type="Proteomes" id="UP001610335">
    <property type="component" value="Unassembled WGS sequence"/>
</dbReference>
<feature type="transmembrane region" description="Helical" evidence="8">
    <location>
        <begin position="209"/>
        <end position="232"/>
    </location>
</feature>
<organism evidence="11 12">
    <name type="scientific">Aspergillus cavernicola</name>
    <dbReference type="NCBI Taxonomy" id="176166"/>
    <lineage>
        <taxon>Eukaryota</taxon>
        <taxon>Fungi</taxon>
        <taxon>Dikarya</taxon>
        <taxon>Ascomycota</taxon>
        <taxon>Pezizomycotina</taxon>
        <taxon>Eurotiomycetes</taxon>
        <taxon>Eurotiomycetidae</taxon>
        <taxon>Eurotiales</taxon>
        <taxon>Aspergillaceae</taxon>
        <taxon>Aspergillus</taxon>
        <taxon>Aspergillus subgen. Nidulantes</taxon>
    </lineage>
</organism>
<dbReference type="PANTHER" id="PTHR47797:SF1">
    <property type="entry name" value="CYTOCHROME B561 DOMAIN-CONTAINING PROTEIN-RELATED"/>
    <property type="match status" value="1"/>
</dbReference>
<keyword evidence="12" id="KW-1185">Reference proteome</keyword>